<gene>
    <name evidence="4" type="ORF">GSF22_21650</name>
</gene>
<evidence type="ECO:0000259" key="3">
    <source>
        <dbReference type="Pfam" id="PF09851"/>
    </source>
</evidence>
<evidence type="ECO:0000313" key="4">
    <source>
        <dbReference type="EMBL" id="MBO4208594.1"/>
    </source>
</evidence>
<dbReference type="Pfam" id="PF09851">
    <property type="entry name" value="SHOCT"/>
    <property type="match status" value="1"/>
</dbReference>
<organism evidence="4 5">
    <name type="scientific">Micromonospora echinofusca</name>
    <dbReference type="NCBI Taxonomy" id="47858"/>
    <lineage>
        <taxon>Bacteria</taxon>
        <taxon>Bacillati</taxon>
        <taxon>Actinomycetota</taxon>
        <taxon>Actinomycetes</taxon>
        <taxon>Micromonosporales</taxon>
        <taxon>Micromonosporaceae</taxon>
        <taxon>Micromonospora</taxon>
    </lineage>
</organism>
<feature type="transmembrane region" description="Helical" evidence="2">
    <location>
        <begin position="53"/>
        <end position="70"/>
    </location>
</feature>
<evidence type="ECO:0000256" key="2">
    <source>
        <dbReference type="SAM" id="Phobius"/>
    </source>
</evidence>
<name>A0ABS3VW40_MICEH</name>
<protein>
    <recommendedName>
        <fullName evidence="3">SHOCT domain-containing protein</fullName>
    </recommendedName>
</protein>
<dbReference type="EMBL" id="WVUH01000210">
    <property type="protein sequence ID" value="MBO4208594.1"/>
    <property type="molecule type" value="Genomic_DNA"/>
</dbReference>
<feature type="region of interest" description="Disordered" evidence="1">
    <location>
        <begin position="141"/>
        <end position="167"/>
    </location>
</feature>
<dbReference type="Proteomes" id="UP000823521">
    <property type="component" value="Unassembled WGS sequence"/>
</dbReference>
<evidence type="ECO:0000256" key="1">
    <source>
        <dbReference type="SAM" id="MobiDB-lite"/>
    </source>
</evidence>
<proteinExistence type="predicted"/>
<keyword evidence="5" id="KW-1185">Reference proteome</keyword>
<accession>A0ABS3VW40</accession>
<evidence type="ECO:0000313" key="5">
    <source>
        <dbReference type="Proteomes" id="UP000823521"/>
    </source>
</evidence>
<feature type="transmembrane region" description="Helical" evidence="2">
    <location>
        <begin position="114"/>
        <end position="137"/>
    </location>
</feature>
<keyword evidence="2" id="KW-0812">Transmembrane</keyword>
<dbReference type="RefSeq" id="WP_208815581.1">
    <property type="nucleotide sequence ID" value="NZ_WVUH01000210.1"/>
</dbReference>
<feature type="transmembrane region" description="Helical" evidence="2">
    <location>
        <begin position="82"/>
        <end position="102"/>
    </location>
</feature>
<comment type="caution">
    <text evidence="4">The sequence shown here is derived from an EMBL/GenBank/DDBJ whole genome shotgun (WGS) entry which is preliminary data.</text>
</comment>
<reference evidence="4 5" key="1">
    <citation type="submission" date="2019-12" db="EMBL/GenBank/DDBJ databases">
        <title>Whole genome sequencing of endophytic Actinobacterium Micromonospora sp. MPMI6T.</title>
        <authorList>
            <person name="Evv R."/>
            <person name="Podile A.R."/>
        </authorList>
    </citation>
    <scope>NUCLEOTIDE SEQUENCE [LARGE SCALE GENOMIC DNA]</scope>
    <source>
        <strain evidence="4 5">MPMI6</strain>
    </source>
</reference>
<keyword evidence="2" id="KW-0472">Membrane</keyword>
<sequence>MKTAARDIASLVIGLTGIVLLGIGLNQVLDIGSCASGGSYVIARPCPEGTTALFWLTMAGAIMWILGIVVSRRVFTEPGAGLVLWTAGFAGGGAALLVKVLTQPSMPPDARLGASIVAGVFIPMGLVVGVVGVVQLVRQRGGRGNGSRRTKGGAGTGDRHRRGVPTGAAGDAWTRLKALNDLRSIGALTRGEFDVLKADLAGSGADGPGRRSATDRVALIRQLADRRASGALSTAEFEARKRSVMRGERVDVPEQ</sequence>
<keyword evidence="2" id="KW-1133">Transmembrane helix</keyword>
<dbReference type="InterPro" id="IPR018649">
    <property type="entry name" value="SHOCT"/>
</dbReference>
<feature type="domain" description="SHOCT" evidence="3">
    <location>
        <begin position="220"/>
        <end position="242"/>
    </location>
</feature>